<dbReference type="SMART" id="SM00855">
    <property type="entry name" value="PGAM"/>
    <property type="match status" value="1"/>
</dbReference>
<evidence type="ECO:0000313" key="1">
    <source>
        <dbReference type="EMBL" id="ADJ63464.1"/>
    </source>
</evidence>
<organism evidence="1 2">
    <name type="scientific">Herbaspirillum seropedicae (strain SmR1)</name>
    <dbReference type="NCBI Taxonomy" id="757424"/>
    <lineage>
        <taxon>Bacteria</taxon>
        <taxon>Pseudomonadati</taxon>
        <taxon>Pseudomonadota</taxon>
        <taxon>Betaproteobacteria</taxon>
        <taxon>Burkholderiales</taxon>
        <taxon>Oxalobacteraceae</taxon>
        <taxon>Herbaspirillum</taxon>
    </lineage>
</organism>
<dbReference type="GO" id="GO:0016791">
    <property type="term" value="F:phosphatase activity"/>
    <property type="evidence" value="ECO:0007669"/>
    <property type="project" value="TreeGrafter"/>
</dbReference>
<keyword evidence="2" id="KW-1185">Reference proteome</keyword>
<dbReference type="HOGENOM" id="CLU_033323_8_3_4"/>
<dbReference type="PANTHER" id="PTHR48100:SF1">
    <property type="entry name" value="HISTIDINE PHOSPHATASE FAMILY PROTEIN-RELATED"/>
    <property type="match status" value="1"/>
</dbReference>
<dbReference type="STRING" id="757424.Hsero_1960"/>
<dbReference type="Pfam" id="PF00300">
    <property type="entry name" value="His_Phos_1"/>
    <property type="match status" value="1"/>
</dbReference>
<sequence>MALLLIRHPRPRIDQGHCYGSSDVEVADEVWQASLAALLPSLLQVQQWPQRAAIVTSPLRRCAVLAQALADALRQPLVVEPDLREMDFGAWELRAWDDIAWSEVEAWNQDLLHYAPGGGETLPAVARRMWRAWERLRRHAQAEADGVSDLIVVCHAGSIRMLRACAAWQAGQLQASAPDAAALEAIALLAVQERGEIAYGEVMRLALPQQLPPHP</sequence>
<dbReference type="Gene3D" id="3.40.50.1240">
    <property type="entry name" value="Phosphoglycerate mutase-like"/>
    <property type="match status" value="1"/>
</dbReference>
<dbReference type="EMBL" id="CP002039">
    <property type="protein sequence ID" value="ADJ63464.1"/>
    <property type="molecule type" value="Genomic_DNA"/>
</dbReference>
<proteinExistence type="predicted"/>
<dbReference type="OrthoDB" id="5296884at2"/>
<gene>
    <name evidence="1" type="primary">gpmB</name>
    <name evidence="1" type="ordered locus">Hsero_1960</name>
</gene>
<evidence type="ECO:0000313" key="2">
    <source>
        <dbReference type="Proteomes" id="UP000000329"/>
    </source>
</evidence>
<dbReference type="GO" id="GO:0005737">
    <property type="term" value="C:cytoplasm"/>
    <property type="evidence" value="ECO:0007669"/>
    <property type="project" value="TreeGrafter"/>
</dbReference>
<name>D8ISC0_HERSS</name>
<dbReference type="KEGG" id="hse:Hsero_1960"/>
<dbReference type="GeneID" id="29393916"/>
<protein>
    <submittedName>
        <fullName evidence="1">Phosphoglycerate mutase 2 protein</fullName>
        <ecNumber evidence="1">5.4.2.-</ecNumber>
    </submittedName>
</protein>
<dbReference type="InterPro" id="IPR029033">
    <property type="entry name" value="His_PPase_superfam"/>
</dbReference>
<keyword evidence="1" id="KW-0413">Isomerase</keyword>
<dbReference type="eggNOG" id="COG0406">
    <property type="taxonomic scope" value="Bacteria"/>
</dbReference>
<dbReference type="AlphaFoldDB" id="D8ISC0"/>
<dbReference type="PANTHER" id="PTHR48100">
    <property type="entry name" value="BROAD-SPECIFICITY PHOSPHATASE YOR283W-RELATED"/>
    <property type="match status" value="1"/>
</dbReference>
<dbReference type="InterPro" id="IPR050275">
    <property type="entry name" value="PGM_Phosphatase"/>
</dbReference>
<dbReference type="SUPFAM" id="SSF53254">
    <property type="entry name" value="Phosphoglycerate mutase-like"/>
    <property type="match status" value="1"/>
</dbReference>
<dbReference type="EC" id="5.4.2.-" evidence="1"/>
<dbReference type="Proteomes" id="UP000000329">
    <property type="component" value="Chromosome"/>
</dbReference>
<dbReference type="InterPro" id="IPR013078">
    <property type="entry name" value="His_Pase_superF_clade-1"/>
</dbReference>
<dbReference type="RefSeq" id="WP_013233953.1">
    <property type="nucleotide sequence ID" value="NC_014323.1"/>
</dbReference>
<accession>D8ISC0</accession>
<reference evidence="1 2" key="1">
    <citation type="submission" date="2010-04" db="EMBL/GenBank/DDBJ databases">
        <title>The genome of Herbaspirillum seropedicae SmR1, an endophytic, nitrogen-fixing, plant-growth promoting beta-Proteobacteria.</title>
        <authorList>
            <person name="Pedrosa F.O."/>
            <person name="Monteiro R.A."/>
            <person name="Wassem R."/>
            <person name="Cruz L.M."/>
            <person name="Ayub R.A."/>
            <person name="Colauto N.B."/>
            <person name="Fernandez M.A."/>
            <person name="Fungaro M.H.P."/>
            <person name="Grisard E.C."/>
            <person name="Hungria M."/>
            <person name="Madeira H.M.F."/>
            <person name="Nodari R.O."/>
            <person name="Osaku C.A."/>
            <person name="Petzl-Erler M.L."/>
            <person name="Terenzi H."/>
            <person name="Vieira L.G.E."/>
            <person name="Almeida M.I.M."/>
            <person name="Alves L.R."/>
            <person name="Arantes O.M.N."/>
            <person name="Balsanelli E."/>
            <person name="Barcellos F.G."/>
            <person name="Baura V.A."/>
            <person name="Binde D.R."/>
            <person name="Campo R.J."/>
            <person name="Chubatsu L.S."/>
            <person name="Chueire L.M.O."/>
            <person name="Ciferri R.R."/>
            <person name="Correa L.C."/>
            <person name="da Conceicao Silva J.L."/>
            <person name="Dabul A.N.G."/>
            <person name="Dambros B.P."/>
            <person name="Faoro H."/>
            <person name="Favetti A."/>
            <person name="Friedermann G."/>
            <person name="Furlaneto M.C."/>
            <person name="Gasques L.S."/>
            <person name="Gimenes C.C.T."/>
            <person name="Gioppo N.M.R."/>
            <person name="Glienke-Blanco C."/>
            <person name="Godoy L.P."/>
            <person name="Guerra M.P."/>
            <person name="Karp S."/>
            <person name="Kava-Cordeiro V."/>
            <person name="Margarido V.P."/>
            <person name="Mathioni S.M."/>
            <person name="Menck-Soares M.A."/>
            <person name="Murace N.K."/>
            <person name="Nicolas M.F."/>
            <person name="Oliveira C.E.C."/>
            <person name="Pagnan N.A.B."/>
            <person name="Pamphile J.A."/>
            <person name="Patussi E.V."/>
            <person name="Pereira L.F.P."/>
            <person name="Pereira-Ferrari L."/>
            <person name="Pinto F.G.S."/>
            <person name="Precoma C."/>
            <person name="Prioli A.J."/>
            <person name="Prioli S.M.A.P."/>
            <person name="Raittz R.T."/>
            <person name="Ramos H.J.O."/>
            <person name="Ribeiro E.M.S.F."/>
            <person name="Rigo L.U."/>
            <person name="Rocha C.L.M.S.C."/>
            <person name="Rocha S.N."/>
            <person name="Santos K."/>
            <person name="Satori D."/>
            <person name="Silva A.G."/>
            <person name="Simao R.C.G."/>
            <person name="Soares M.A.M."/>
            <person name="Souza E.M."/>
            <person name="Steffens M.B.R."/>
            <person name="Steindel M."/>
            <person name="Tadra-Sfeir M.Z."/>
            <person name="Takahashi E.K."/>
            <person name="Torres R.A."/>
            <person name="Valle J.S."/>
            <person name="Vernal J.I."/>
            <person name="Vilas-Boas L.A."/>
            <person name="Watanabe M.A.E."/>
            <person name="Weiss V.A."/>
            <person name="Yates M.A."/>
            <person name="Souza E.M."/>
        </authorList>
    </citation>
    <scope>NUCLEOTIDE SEQUENCE [LARGE SCALE GENOMIC DNA]</scope>
    <source>
        <strain evidence="1 2">SmR1</strain>
    </source>
</reference>
<dbReference type="GO" id="GO:0016853">
    <property type="term" value="F:isomerase activity"/>
    <property type="evidence" value="ECO:0007669"/>
    <property type="project" value="UniProtKB-KW"/>
</dbReference>